<comment type="similarity">
    <text evidence="3">Belongs to the bacterial solute-binding protein SsuA/TauA family.</text>
</comment>
<keyword evidence="8" id="KW-0472">Membrane</keyword>
<evidence type="ECO:0000313" key="10">
    <source>
        <dbReference type="EMBL" id="KLL12868.1"/>
    </source>
</evidence>
<evidence type="ECO:0000256" key="6">
    <source>
        <dbReference type="ARBA" id="ARBA00022519"/>
    </source>
</evidence>
<evidence type="ECO:0000256" key="8">
    <source>
        <dbReference type="ARBA" id="ARBA00023136"/>
    </source>
</evidence>
<keyword evidence="7 9" id="KW-0732">Signal</keyword>
<dbReference type="Pfam" id="PF13379">
    <property type="entry name" value="NMT1_2"/>
    <property type="match status" value="1"/>
</dbReference>
<evidence type="ECO:0000256" key="7">
    <source>
        <dbReference type="ARBA" id="ARBA00022729"/>
    </source>
</evidence>
<reference evidence="10 11" key="1">
    <citation type="submission" date="2014-12" db="EMBL/GenBank/DDBJ databases">
        <title>Frankia sp. BMG5.1 draft genome.</title>
        <authorList>
            <person name="Gtari M."/>
            <person name="Ghodhbane-Gtari F."/>
            <person name="Nouioui I."/>
            <person name="Ktari A."/>
            <person name="Hezbri K."/>
            <person name="Mimouni W."/>
            <person name="Sbissi I."/>
            <person name="Ayari A."/>
            <person name="Yamanaka T."/>
            <person name="Normand P."/>
            <person name="Tisa L.S."/>
            <person name="Boudabous A."/>
        </authorList>
    </citation>
    <scope>NUCLEOTIDE SEQUENCE [LARGE SCALE GENOMIC DNA]</scope>
    <source>
        <strain evidence="10 11">BMG5.1</strain>
    </source>
</reference>
<feature type="signal peptide" evidence="9">
    <location>
        <begin position="1"/>
        <end position="27"/>
    </location>
</feature>
<dbReference type="CDD" id="cd13553">
    <property type="entry name" value="PBP2_NrtA_CpmA_like"/>
    <property type="match status" value="1"/>
</dbReference>
<evidence type="ECO:0000256" key="9">
    <source>
        <dbReference type="SAM" id="SignalP"/>
    </source>
</evidence>
<dbReference type="InterPro" id="IPR044527">
    <property type="entry name" value="NrtA/CpmA_ABC-bd_dom"/>
</dbReference>
<dbReference type="PANTHER" id="PTHR30024">
    <property type="entry name" value="ALIPHATIC SULFONATES-BINDING PROTEIN-RELATED"/>
    <property type="match status" value="1"/>
</dbReference>
<evidence type="ECO:0000256" key="5">
    <source>
        <dbReference type="ARBA" id="ARBA00022475"/>
    </source>
</evidence>
<dbReference type="Gene3D" id="3.40.190.10">
    <property type="entry name" value="Periplasmic binding protein-like II"/>
    <property type="match status" value="2"/>
</dbReference>
<feature type="chain" id="PRO_5045759368" evidence="9">
    <location>
        <begin position="28"/>
        <end position="358"/>
    </location>
</feature>
<evidence type="ECO:0000256" key="3">
    <source>
        <dbReference type="ARBA" id="ARBA00010742"/>
    </source>
</evidence>
<dbReference type="SUPFAM" id="SSF53850">
    <property type="entry name" value="Periplasmic binding protein-like II"/>
    <property type="match status" value="1"/>
</dbReference>
<proteinExistence type="inferred from homology"/>
<keyword evidence="11" id="KW-1185">Reference proteome</keyword>
<dbReference type="EMBL" id="JWIO01000002">
    <property type="protein sequence ID" value="KLL12868.1"/>
    <property type="molecule type" value="Genomic_DNA"/>
</dbReference>
<dbReference type="PROSITE" id="PS51257">
    <property type="entry name" value="PROKAR_LIPOPROTEIN"/>
    <property type="match status" value="1"/>
</dbReference>
<comment type="subcellular location">
    <subcellularLocation>
        <location evidence="2">Cell inner membrane</location>
    </subcellularLocation>
    <subcellularLocation>
        <location evidence="1">Periplasm</location>
    </subcellularLocation>
</comment>
<keyword evidence="6" id="KW-0997">Cell inner membrane</keyword>
<accession>A0ABR5F874</accession>
<dbReference type="Proteomes" id="UP000035425">
    <property type="component" value="Unassembled WGS sequence"/>
</dbReference>
<protein>
    <submittedName>
        <fullName evidence="10">Sulfonate ABC transporter substrate-binding protein</fullName>
    </submittedName>
</protein>
<dbReference type="RefSeq" id="WP_047221373.1">
    <property type="nucleotide sequence ID" value="NZ_JWIO01000002.1"/>
</dbReference>
<name>A0ABR5F874_9ACTN</name>
<keyword evidence="4" id="KW-0813">Transport</keyword>
<evidence type="ECO:0000256" key="2">
    <source>
        <dbReference type="ARBA" id="ARBA00004533"/>
    </source>
</evidence>
<evidence type="ECO:0000256" key="1">
    <source>
        <dbReference type="ARBA" id="ARBA00004418"/>
    </source>
</evidence>
<sequence length="358" mass="37101">MFSRRLWRRVAPLLTAGALALALTACSSGGDDDTVTTGNATGGNPTGTLRLGYFPNLTHAPAVYGIDQGIFAQKLGPGVELKTATFNSGVQASEALISGALDATYIGPNPAVNTFTKSKGEAVRIVSGVTSGGAGLVVKSDITSVEQLRGRTIATPSLGNTQDVALRYYLKQHGLATDKSGGGDVQIRPQDNTVTVDAFKSGAIDGAWVPEPTLSRLISDGGKLLVDEATEWPGGRFVTTLLLVRTDYLKSNPEIVRRLVEANAASIDALNADPVKGRDVTNQGLAKLSGKPLADAVIEPAWKRLTFTVDPVASSLVASADHATELGLLPKADLNGIFDLTAVNAVLAASGKPSVSAQ</sequence>
<keyword evidence="5" id="KW-1003">Cell membrane</keyword>
<gene>
    <name evidence="10" type="ORF">FrCorBMG51_01715</name>
</gene>
<dbReference type="PANTHER" id="PTHR30024:SF47">
    <property type="entry name" value="TAURINE-BINDING PERIPLASMIC PROTEIN"/>
    <property type="match status" value="1"/>
</dbReference>
<evidence type="ECO:0000256" key="4">
    <source>
        <dbReference type="ARBA" id="ARBA00022448"/>
    </source>
</evidence>
<evidence type="ECO:0000313" key="11">
    <source>
        <dbReference type="Proteomes" id="UP000035425"/>
    </source>
</evidence>
<organism evidence="10 11">
    <name type="scientific">Protofrankia coriariae</name>
    <dbReference type="NCBI Taxonomy" id="1562887"/>
    <lineage>
        <taxon>Bacteria</taxon>
        <taxon>Bacillati</taxon>
        <taxon>Actinomycetota</taxon>
        <taxon>Actinomycetes</taxon>
        <taxon>Frankiales</taxon>
        <taxon>Frankiaceae</taxon>
        <taxon>Protofrankia</taxon>
    </lineage>
</organism>
<comment type="caution">
    <text evidence="10">The sequence shown here is derived from an EMBL/GenBank/DDBJ whole genome shotgun (WGS) entry which is preliminary data.</text>
</comment>